<keyword evidence="1" id="KW-1133">Transmembrane helix</keyword>
<feature type="transmembrane region" description="Helical" evidence="1">
    <location>
        <begin position="292"/>
        <end position="318"/>
    </location>
</feature>
<evidence type="ECO:0000313" key="2">
    <source>
        <dbReference type="EMBL" id="KDR82207.1"/>
    </source>
</evidence>
<feature type="transmembrane region" description="Helical" evidence="1">
    <location>
        <begin position="383"/>
        <end position="401"/>
    </location>
</feature>
<evidence type="ECO:0000313" key="3">
    <source>
        <dbReference type="Proteomes" id="UP000027222"/>
    </source>
</evidence>
<dbReference type="AlphaFoldDB" id="A0A067TIM5"/>
<organism evidence="2 3">
    <name type="scientific">Galerina marginata (strain CBS 339.88)</name>
    <dbReference type="NCBI Taxonomy" id="685588"/>
    <lineage>
        <taxon>Eukaryota</taxon>
        <taxon>Fungi</taxon>
        <taxon>Dikarya</taxon>
        <taxon>Basidiomycota</taxon>
        <taxon>Agaricomycotina</taxon>
        <taxon>Agaricomycetes</taxon>
        <taxon>Agaricomycetidae</taxon>
        <taxon>Agaricales</taxon>
        <taxon>Agaricineae</taxon>
        <taxon>Strophariaceae</taxon>
        <taxon>Galerina</taxon>
    </lineage>
</organism>
<evidence type="ECO:0000256" key="1">
    <source>
        <dbReference type="SAM" id="Phobius"/>
    </source>
</evidence>
<keyword evidence="3" id="KW-1185">Reference proteome</keyword>
<sequence length="441" mass="49844">MVSINDIALAEVGDVAIPDVLEMEVLNTETRRAESQGSLPSIGATLDLRGSWYPKITPFRLLNILIPISTATAKAVTSFRGNSTVPETLEWISGVVVFLLLFHAGYYESDQKPPRCLAWAFETDCMDYLWRLLGFFYIPRPHYNSVERSDPLPTSTLYRHLVVNCFVSFGLTKAWLNGSGFSAASIWVEWLLAGLYIAGLYENNSVGIWPTFFEESRDDFGMDIGIDIYRQISLGFITITTTFMIIFSIPWLRGLYLAALGQGSLIYSKVYYPPDLQEPMKYRLTPPDSANLAIQLLCIIVGVFFLIMGLVILLWQCFGKAFGKALNKTLKGVVVRTIVHLSVFLVSLFFLIINGGAMIWLILGIGNRFHMTESWRMGVMTSFLFQGLMVLPSFFCLWWSVRNVTRDIAKTIVDRLFPVAFRRLHYAFQEIGDAFQDTSPV</sequence>
<gene>
    <name evidence="2" type="ORF">GALMADRAFT_152949</name>
</gene>
<keyword evidence="1" id="KW-0812">Transmembrane</keyword>
<accession>A0A067TIM5</accession>
<dbReference type="EMBL" id="KL142370">
    <property type="protein sequence ID" value="KDR82207.1"/>
    <property type="molecule type" value="Genomic_DNA"/>
</dbReference>
<feature type="transmembrane region" description="Helical" evidence="1">
    <location>
        <begin position="338"/>
        <end position="363"/>
    </location>
</feature>
<proteinExistence type="predicted"/>
<dbReference type="OrthoDB" id="3268450at2759"/>
<keyword evidence="1" id="KW-0472">Membrane</keyword>
<protein>
    <submittedName>
        <fullName evidence="2">Uncharacterized protein</fullName>
    </submittedName>
</protein>
<feature type="transmembrane region" description="Helical" evidence="1">
    <location>
        <begin position="228"/>
        <end position="247"/>
    </location>
</feature>
<name>A0A067TIM5_GALM3</name>
<dbReference type="Proteomes" id="UP000027222">
    <property type="component" value="Unassembled WGS sequence"/>
</dbReference>
<dbReference type="HOGENOM" id="CLU_050559_0_0_1"/>
<reference evidence="3" key="1">
    <citation type="journal article" date="2014" name="Proc. Natl. Acad. Sci. U.S.A.">
        <title>Extensive sampling of basidiomycete genomes demonstrates inadequacy of the white-rot/brown-rot paradigm for wood decay fungi.</title>
        <authorList>
            <person name="Riley R."/>
            <person name="Salamov A.A."/>
            <person name="Brown D.W."/>
            <person name="Nagy L.G."/>
            <person name="Floudas D."/>
            <person name="Held B.W."/>
            <person name="Levasseur A."/>
            <person name="Lombard V."/>
            <person name="Morin E."/>
            <person name="Otillar R."/>
            <person name="Lindquist E.A."/>
            <person name="Sun H."/>
            <person name="LaButti K.M."/>
            <person name="Schmutz J."/>
            <person name="Jabbour D."/>
            <person name="Luo H."/>
            <person name="Baker S.E."/>
            <person name="Pisabarro A.G."/>
            <person name="Walton J.D."/>
            <person name="Blanchette R.A."/>
            <person name="Henrissat B."/>
            <person name="Martin F."/>
            <person name="Cullen D."/>
            <person name="Hibbett D.S."/>
            <person name="Grigoriev I.V."/>
        </authorList>
    </citation>
    <scope>NUCLEOTIDE SEQUENCE [LARGE SCALE GENOMIC DNA]</scope>
    <source>
        <strain evidence="3">CBS 339.88</strain>
    </source>
</reference>